<dbReference type="Gene3D" id="2.30.230.10">
    <property type="entry name" value="Lipovitellin, beta-sheet shell regions, chain A"/>
    <property type="match status" value="1"/>
</dbReference>
<organism evidence="4 5">
    <name type="scientific">Ceyx cyanopectus</name>
    <name type="common">Indigo-banded kingfisher</name>
    <dbReference type="NCBI Taxonomy" id="390723"/>
    <lineage>
        <taxon>Eukaryota</taxon>
        <taxon>Metazoa</taxon>
        <taxon>Chordata</taxon>
        <taxon>Craniata</taxon>
        <taxon>Vertebrata</taxon>
        <taxon>Euteleostomi</taxon>
        <taxon>Archelosauria</taxon>
        <taxon>Archosauria</taxon>
        <taxon>Dinosauria</taxon>
        <taxon>Saurischia</taxon>
        <taxon>Theropoda</taxon>
        <taxon>Coelurosauria</taxon>
        <taxon>Aves</taxon>
        <taxon>Neognathae</taxon>
        <taxon>Neoaves</taxon>
        <taxon>Telluraves</taxon>
        <taxon>Coraciimorphae</taxon>
        <taxon>Coraciiformes</taxon>
        <taxon>Alcedinidae</taxon>
        <taxon>Ceyx</taxon>
    </lineage>
</organism>
<dbReference type="PANTHER" id="PTHR23345:SF15">
    <property type="entry name" value="VITELLOGENIN 1-RELATED"/>
    <property type="match status" value="1"/>
</dbReference>
<feature type="domain" description="Vitellogenin" evidence="3">
    <location>
        <begin position="3"/>
        <end position="109"/>
    </location>
</feature>
<dbReference type="Pfam" id="PF01347">
    <property type="entry name" value="Vitellogenin_N"/>
    <property type="match status" value="1"/>
</dbReference>
<dbReference type="InterPro" id="IPR015819">
    <property type="entry name" value="Lipid_transp_b-sht_shell"/>
</dbReference>
<sequence>ILEQHPLHFSLHDGKVLKLCPARGEQTWALNIKRGILSVLQTAQASTARAVVEEVDVLGICPTRYQQKGPVLVKTRDLNLCSHHYSGFPSVQSVVLPHTASEQQMLSSKLECVQSMQDGVLAEAKC</sequence>
<feature type="non-terminal residue" evidence="4">
    <location>
        <position position="126"/>
    </location>
</feature>
<evidence type="ECO:0000256" key="1">
    <source>
        <dbReference type="ARBA" id="ARBA00022729"/>
    </source>
</evidence>
<evidence type="ECO:0000313" key="5">
    <source>
        <dbReference type="Proteomes" id="UP000586704"/>
    </source>
</evidence>
<dbReference type="EMBL" id="VYZU01078506">
    <property type="protein sequence ID" value="NXY89991.1"/>
    <property type="molecule type" value="Genomic_DNA"/>
</dbReference>
<name>A0A7L4NKF2_9AVES</name>
<keyword evidence="5" id="KW-1185">Reference proteome</keyword>
<feature type="non-terminal residue" evidence="4">
    <location>
        <position position="1"/>
    </location>
</feature>
<evidence type="ECO:0000256" key="2">
    <source>
        <dbReference type="ARBA" id="ARBA00022761"/>
    </source>
</evidence>
<protein>
    <submittedName>
        <fullName evidence="4">APLP protein</fullName>
    </submittedName>
</protein>
<gene>
    <name evidence="4" type="primary">Aplp_1</name>
    <name evidence="4" type="ORF">CEYCYA_R12778</name>
</gene>
<dbReference type="GO" id="GO:0005319">
    <property type="term" value="F:lipid transporter activity"/>
    <property type="evidence" value="ECO:0007669"/>
    <property type="project" value="InterPro"/>
</dbReference>
<dbReference type="InterPro" id="IPR015816">
    <property type="entry name" value="Vitellinogen_b-sht_N"/>
</dbReference>
<proteinExistence type="predicted"/>
<dbReference type="GO" id="GO:0045735">
    <property type="term" value="F:nutrient reservoir activity"/>
    <property type="evidence" value="ECO:0007669"/>
    <property type="project" value="UniProtKB-KW"/>
</dbReference>
<reference evidence="4 5" key="1">
    <citation type="submission" date="2020-02" db="EMBL/GenBank/DDBJ databases">
        <title>Bird 10,000 Genomes (B10K) Project - Family phase.</title>
        <authorList>
            <person name="Zhang G."/>
        </authorList>
    </citation>
    <scope>NUCLEOTIDE SEQUENCE [LARGE SCALE GENOMIC DNA]</scope>
    <source>
        <strain evidence="4">B10K-DU-013-51</strain>
        <tissue evidence="4">Mixed tissue sample</tissue>
    </source>
</reference>
<dbReference type="AlphaFoldDB" id="A0A7L4NKF2"/>
<dbReference type="PANTHER" id="PTHR23345">
    <property type="entry name" value="VITELLOGENIN-RELATED"/>
    <property type="match status" value="1"/>
</dbReference>
<dbReference type="Proteomes" id="UP000586704">
    <property type="component" value="Unassembled WGS sequence"/>
</dbReference>
<dbReference type="OrthoDB" id="9297931at2759"/>
<dbReference type="InterPro" id="IPR001747">
    <property type="entry name" value="Vitellogenin_N"/>
</dbReference>
<dbReference type="SUPFAM" id="SSF56968">
    <property type="entry name" value="Lipovitellin-phosvitin complex, beta-sheet shell regions"/>
    <property type="match status" value="1"/>
</dbReference>
<evidence type="ECO:0000259" key="3">
    <source>
        <dbReference type="Pfam" id="PF01347"/>
    </source>
</evidence>
<accession>A0A7L4NKF2</accession>
<keyword evidence="2" id="KW-0758">Storage protein</keyword>
<keyword evidence="1" id="KW-0732">Signal</keyword>
<evidence type="ECO:0000313" key="4">
    <source>
        <dbReference type="EMBL" id="NXY89991.1"/>
    </source>
</evidence>
<comment type="caution">
    <text evidence="4">The sequence shown here is derived from an EMBL/GenBank/DDBJ whole genome shotgun (WGS) entry which is preliminary data.</text>
</comment>
<dbReference type="InterPro" id="IPR050733">
    <property type="entry name" value="Vitellogenin/Apolipophorin"/>
</dbReference>